<evidence type="ECO:0000256" key="3">
    <source>
        <dbReference type="ARBA" id="ARBA00023163"/>
    </source>
</evidence>
<evidence type="ECO:0000259" key="5">
    <source>
        <dbReference type="PROSITE" id="PS51005"/>
    </source>
</evidence>
<dbReference type="AlphaFoldDB" id="A0A896W5B2"/>
<dbReference type="Gene3D" id="2.170.150.80">
    <property type="entry name" value="NAC domain"/>
    <property type="match status" value="1"/>
</dbReference>
<dbReference type="InterPro" id="IPR003441">
    <property type="entry name" value="NAC-dom"/>
</dbReference>
<evidence type="ECO:0000256" key="2">
    <source>
        <dbReference type="ARBA" id="ARBA00023125"/>
    </source>
</evidence>
<keyword evidence="4" id="KW-0539">Nucleus</keyword>
<dbReference type="SUPFAM" id="SSF101941">
    <property type="entry name" value="NAC domain"/>
    <property type="match status" value="1"/>
</dbReference>
<dbReference type="PROSITE" id="PS51005">
    <property type="entry name" value="NAC"/>
    <property type="match status" value="1"/>
</dbReference>
<keyword evidence="1" id="KW-0805">Transcription regulation</keyword>
<name>A0A896W5B2_MELAB</name>
<protein>
    <submittedName>
        <fullName evidence="6">NAC family transcription factor</fullName>
    </submittedName>
</protein>
<dbReference type="Pfam" id="PF02365">
    <property type="entry name" value="NAM"/>
    <property type="match status" value="1"/>
</dbReference>
<evidence type="ECO:0000256" key="4">
    <source>
        <dbReference type="ARBA" id="ARBA00023242"/>
    </source>
</evidence>
<sequence>MVIDKYPSFILEDGMQMLIGYRCDPTDYELVDYYLSRKICNKLVPVFLLEVDVFQPEPWKLPQDNRCCENITYYFSNIWNLIRFKNINTRPAGNDEWRRVLKKNEALPLSNKHVIAVLTQWKMDEFSINPINHQIKVAAVGAYRIFKMKAAKCEKDKVPTQTVIDFTIDDGSVSAPPAPSP</sequence>
<keyword evidence="3" id="KW-0804">Transcription</keyword>
<feature type="domain" description="NAC" evidence="5">
    <location>
        <begin position="17"/>
        <end position="158"/>
    </location>
</feature>
<dbReference type="GO" id="GO:0006355">
    <property type="term" value="P:regulation of DNA-templated transcription"/>
    <property type="evidence" value="ECO:0007669"/>
    <property type="project" value="InterPro"/>
</dbReference>
<gene>
    <name evidence="6" type="primary">EVM0009297.1</name>
</gene>
<organism evidence="6">
    <name type="scientific">Melilotus albus</name>
    <name type="common">White sweet clover</name>
    <name type="synonym">Melilotus officinalis subsp. albus</name>
    <dbReference type="NCBI Taxonomy" id="47082"/>
    <lineage>
        <taxon>Eukaryota</taxon>
        <taxon>Viridiplantae</taxon>
        <taxon>Streptophyta</taxon>
        <taxon>Embryophyta</taxon>
        <taxon>Tracheophyta</taxon>
        <taxon>Spermatophyta</taxon>
        <taxon>Magnoliopsida</taxon>
        <taxon>eudicotyledons</taxon>
        <taxon>Gunneridae</taxon>
        <taxon>Pentapetalae</taxon>
        <taxon>rosids</taxon>
        <taxon>fabids</taxon>
        <taxon>Fabales</taxon>
        <taxon>Fabaceae</taxon>
        <taxon>Papilionoideae</taxon>
        <taxon>50 kb inversion clade</taxon>
        <taxon>NPAAA clade</taxon>
        <taxon>Hologalegina</taxon>
        <taxon>IRL clade</taxon>
        <taxon>Trifolieae</taxon>
        <taxon>Melilotus</taxon>
    </lineage>
</organism>
<accession>A0A896W5B2</accession>
<dbReference type="PANTHER" id="PTHR31719">
    <property type="entry name" value="NAC TRANSCRIPTION FACTOR 56"/>
    <property type="match status" value="1"/>
</dbReference>
<reference evidence="6" key="1">
    <citation type="journal article" name="Plants (Basel)">
        <title>NAC and MYB Families and Lignin Biosynthesis-Related Members Identification and Expression Analysis in Melilotus albus.</title>
        <authorList>
            <person name="Chen L."/>
            <person name="Wu F."/>
            <person name="Zhang J."/>
        </authorList>
    </citation>
    <scope>NUCLEOTIDE SEQUENCE</scope>
</reference>
<dbReference type="EMBL" id="MW302713">
    <property type="protein sequence ID" value="QSD99867.1"/>
    <property type="molecule type" value="Genomic_DNA"/>
</dbReference>
<evidence type="ECO:0000256" key="1">
    <source>
        <dbReference type="ARBA" id="ARBA00023015"/>
    </source>
</evidence>
<keyword evidence="2" id="KW-0238">DNA-binding</keyword>
<dbReference type="InterPro" id="IPR036093">
    <property type="entry name" value="NAC_dom_sf"/>
</dbReference>
<dbReference type="PANTHER" id="PTHR31719:SF252">
    <property type="entry name" value="NAC DOMAIN-CONTAINING PROTEIN"/>
    <property type="match status" value="1"/>
</dbReference>
<proteinExistence type="predicted"/>
<evidence type="ECO:0000313" key="6">
    <source>
        <dbReference type="EMBL" id="QSD99867.1"/>
    </source>
</evidence>
<dbReference type="GO" id="GO:0003677">
    <property type="term" value="F:DNA binding"/>
    <property type="evidence" value="ECO:0007669"/>
    <property type="project" value="UniProtKB-KW"/>
</dbReference>